<evidence type="ECO:0000313" key="1">
    <source>
        <dbReference type="EMBL" id="KAI7954362.1"/>
    </source>
</evidence>
<keyword evidence="2" id="KW-1185">Reference proteome</keyword>
<comment type="caution">
    <text evidence="1">The sequence shown here is derived from an EMBL/GenBank/DDBJ whole genome shotgun (WGS) entry which is preliminary data.</text>
</comment>
<dbReference type="Proteomes" id="UP001060170">
    <property type="component" value="Chromosome 5"/>
</dbReference>
<protein>
    <submittedName>
        <fullName evidence="1">Uncharacterized protein</fullName>
    </submittedName>
</protein>
<accession>A0ACC0EI82</accession>
<organism evidence="1 2">
    <name type="scientific">Puccinia striiformis f. sp. tritici</name>
    <dbReference type="NCBI Taxonomy" id="168172"/>
    <lineage>
        <taxon>Eukaryota</taxon>
        <taxon>Fungi</taxon>
        <taxon>Dikarya</taxon>
        <taxon>Basidiomycota</taxon>
        <taxon>Pucciniomycotina</taxon>
        <taxon>Pucciniomycetes</taxon>
        <taxon>Pucciniales</taxon>
        <taxon>Pucciniaceae</taxon>
        <taxon>Puccinia</taxon>
    </lineage>
</organism>
<reference evidence="2" key="1">
    <citation type="journal article" date="2018" name="BMC Genomics">
        <title>Genomic insights into host adaptation between the wheat stripe rust pathogen (Puccinia striiformis f. sp. tritici) and the barley stripe rust pathogen (Puccinia striiformis f. sp. hordei).</title>
        <authorList>
            <person name="Xia C."/>
            <person name="Wang M."/>
            <person name="Yin C."/>
            <person name="Cornejo O.E."/>
            <person name="Hulbert S.H."/>
            <person name="Chen X."/>
        </authorList>
    </citation>
    <scope>NUCLEOTIDE SEQUENCE [LARGE SCALE GENOMIC DNA]</scope>
    <source>
        <strain evidence="2">93-210</strain>
    </source>
</reference>
<sequence length="627" mass="69795">MSNPVLLNPQPNPMVYGHSSSDIEPDLGPIVMTEKKAHTHEVIEKASPLNSLQHLQPPVEWKYAKFFPGGYSPNRQVPFKGKSMTWAVNIVAGIAIMWVFRSRCLNLVRAHHVQLGGINLSPHDIYPLRCRFYGFDQGVMSGVNNTVNYQEKMGIFSQPQTEGDAAKIGGIVAVYYVGTFVGALIGGSLGDRIGRLKTIVFACFWAIIGASLQASAQNITWMCCARVITGIGTGQLNALVPVWTSELSHHSGRGAAMGFEFMLNIAGLATAYWIEFGLRGSNQELRWRLPLALQVAFLVVLLILVPLFPESPRWLAKMGRDEDARQILSVLRHQNGDSPEELSGRVELELQGILETVQEERKHEENGAISYWSMLFCDDPQHLRRRTWLIIWLQIMQELVGIGVVTVYAPTVFQQAGFSEYKADLLSGINDISYMLSVTVAIVTLDRMGRRVTLYWGAIMMGISLLICGIAARYVTDISLSSADRQSWGNVVTAFTFIYTATFGATWLTVPWLVPTEIMPLYARAKGGCWSVVGWSIGNGIVTEIAPFLFNSITYWTFILFGLLNFFTLPNIYFLYPETAGRSLEDMDILFESDSIFVHKAKYIDHPIKTLDLDDPSVVAAHPKALA</sequence>
<dbReference type="EMBL" id="CM045869">
    <property type="protein sequence ID" value="KAI7954362.1"/>
    <property type="molecule type" value="Genomic_DNA"/>
</dbReference>
<name>A0ACC0EI82_9BASI</name>
<gene>
    <name evidence="1" type="ORF">MJO28_004762</name>
</gene>
<reference evidence="2" key="2">
    <citation type="journal article" date="2018" name="Mol. Plant Microbe Interact.">
        <title>Genome sequence resources for the wheat stripe rust pathogen (Puccinia striiformis f. sp. tritici) and the barley stripe rust pathogen (Puccinia striiformis f. sp. hordei).</title>
        <authorList>
            <person name="Xia C."/>
            <person name="Wang M."/>
            <person name="Yin C."/>
            <person name="Cornejo O.E."/>
            <person name="Hulbert S.H."/>
            <person name="Chen X."/>
        </authorList>
    </citation>
    <scope>NUCLEOTIDE SEQUENCE [LARGE SCALE GENOMIC DNA]</scope>
    <source>
        <strain evidence="2">93-210</strain>
    </source>
</reference>
<evidence type="ECO:0000313" key="2">
    <source>
        <dbReference type="Proteomes" id="UP001060170"/>
    </source>
</evidence>
<proteinExistence type="predicted"/>
<reference evidence="1 2" key="3">
    <citation type="journal article" date="2022" name="Microbiol. Spectr.">
        <title>Folding features and dynamics of 3D genome architecture in plant fungal pathogens.</title>
        <authorList>
            <person name="Xia C."/>
        </authorList>
    </citation>
    <scope>NUCLEOTIDE SEQUENCE [LARGE SCALE GENOMIC DNA]</scope>
    <source>
        <strain evidence="1 2">93-210</strain>
    </source>
</reference>